<dbReference type="AlphaFoldDB" id="A0A918UJS1"/>
<dbReference type="InterPro" id="IPR038414">
    <property type="entry name" value="CcoP_N_sf"/>
</dbReference>
<feature type="transmembrane region" description="Helical" evidence="6">
    <location>
        <begin position="112"/>
        <end position="131"/>
    </location>
</feature>
<gene>
    <name evidence="8" type="primary">ccoP</name>
    <name evidence="8" type="ORF">GCM10007049_03370</name>
</gene>
<dbReference type="PROSITE" id="PS51007">
    <property type="entry name" value="CYTC"/>
    <property type="match status" value="1"/>
</dbReference>
<evidence type="ECO:0000256" key="2">
    <source>
        <dbReference type="ARBA" id="ARBA00022723"/>
    </source>
</evidence>
<evidence type="ECO:0000313" key="8">
    <source>
        <dbReference type="EMBL" id="GGZ14749.1"/>
    </source>
</evidence>
<dbReference type="Gene3D" id="6.10.280.130">
    <property type="match status" value="1"/>
</dbReference>
<dbReference type="InterPro" id="IPR009056">
    <property type="entry name" value="Cyt_c-like_dom"/>
</dbReference>
<keyword evidence="9" id="KW-1185">Reference proteome</keyword>
<dbReference type="PANTHER" id="PTHR33751">
    <property type="entry name" value="CBB3-TYPE CYTOCHROME C OXIDASE SUBUNIT FIXP"/>
    <property type="match status" value="1"/>
</dbReference>
<evidence type="ECO:0000256" key="5">
    <source>
        <dbReference type="SAM" id="MobiDB-lite"/>
    </source>
</evidence>
<reference evidence="8" key="1">
    <citation type="journal article" date="2014" name="Int. J. Syst. Evol. Microbiol.">
        <title>Complete genome sequence of Corynebacterium casei LMG S-19264T (=DSM 44701T), isolated from a smear-ripened cheese.</title>
        <authorList>
            <consortium name="US DOE Joint Genome Institute (JGI-PGF)"/>
            <person name="Walter F."/>
            <person name="Albersmeier A."/>
            <person name="Kalinowski J."/>
            <person name="Ruckert C."/>
        </authorList>
    </citation>
    <scope>NUCLEOTIDE SEQUENCE</scope>
    <source>
        <strain evidence="8">KCTC 12368</strain>
    </source>
</reference>
<protein>
    <submittedName>
        <fullName evidence="8">Cytochrome c oxidase subunit III</fullName>
    </submittedName>
</protein>
<dbReference type="Pfam" id="PF14715">
    <property type="entry name" value="FixP_N"/>
    <property type="match status" value="1"/>
</dbReference>
<accession>A0A918UJS1</accession>
<dbReference type="InterPro" id="IPR050597">
    <property type="entry name" value="Cytochrome_c_Oxidase_Subunit"/>
</dbReference>
<dbReference type="GO" id="GO:0009055">
    <property type="term" value="F:electron transfer activity"/>
    <property type="evidence" value="ECO:0007669"/>
    <property type="project" value="InterPro"/>
</dbReference>
<dbReference type="InterPro" id="IPR036909">
    <property type="entry name" value="Cyt_c-like_dom_sf"/>
</dbReference>
<dbReference type="SUPFAM" id="SSF46626">
    <property type="entry name" value="Cytochrome c"/>
    <property type="match status" value="1"/>
</dbReference>
<evidence type="ECO:0000256" key="6">
    <source>
        <dbReference type="SAM" id="Phobius"/>
    </source>
</evidence>
<sequence length="296" mass="32745">MSNASFARQDTTGSVTESLSGLGAGEWALLLMIGVVLFILVVLLLLMIYLLSFLQTVMQRSNPALAEEPSWWENFKNKFVTGDMTPVEDEEEIMLEHNYDGIRELDNYMPPWLRYLFSSTLIIALGYMFYYSGWGWGMTPLEEYESELAIEAVAAEERKSMALASIDETNVAYDQSDAVLSVGASIYNANCVACHAADGGGGVGPNFTDEYWLHGGSIHDVFKTVKYGVPEKGMIPWQDQLSPEEIMQVSNFILSLKGKPSANPKEPQGEIYTPEEIPEMEDASSPADSTLMVSSL</sequence>
<evidence type="ECO:0000256" key="3">
    <source>
        <dbReference type="ARBA" id="ARBA00023004"/>
    </source>
</evidence>
<feature type="compositionally biased region" description="Polar residues" evidence="5">
    <location>
        <begin position="286"/>
        <end position="296"/>
    </location>
</feature>
<dbReference type="GO" id="GO:0046872">
    <property type="term" value="F:metal ion binding"/>
    <property type="evidence" value="ECO:0007669"/>
    <property type="project" value="UniProtKB-KW"/>
</dbReference>
<keyword evidence="6" id="KW-1133">Transmembrane helix</keyword>
<dbReference type="Gene3D" id="1.10.760.10">
    <property type="entry name" value="Cytochrome c-like domain"/>
    <property type="match status" value="1"/>
</dbReference>
<name>A0A918UJS1_9BACT</name>
<proteinExistence type="predicted"/>
<feature type="region of interest" description="Disordered" evidence="5">
    <location>
        <begin position="258"/>
        <end position="296"/>
    </location>
</feature>
<keyword evidence="3 4" id="KW-0408">Iron</keyword>
<dbReference type="GO" id="GO:0020037">
    <property type="term" value="F:heme binding"/>
    <property type="evidence" value="ECO:0007669"/>
    <property type="project" value="InterPro"/>
</dbReference>
<evidence type="ECO:0000256" key="1">
    <source>
        <dbReference type="ARBA" id="ARBA00022617"/>
    </source>
</evidence>
<keyword evidence="6" id="KW-0472">Membrane</keyword>
<evidence type="ECO:0000256" key="4">
    <source>
        <dbReference type="PROSITE-ProRule" id="PRU00433"/>
    </source>
</evidence>
<keyword evidence="1 4" id="KW-0349">Heme</keyword>
<feature type="domain" description="Cytochrome c" evidence="7">
    <location>
        <begin position="178"/>
        <end position="257"/>
    </location>
</feature>
<organism evidence="8 9">
    <name type="scientific">Echinicola pacifica</name>
    <dbReference type="NCBI Taxonomy" id="346377"/>
    <lineage>
        <taxon>Bacteria</taxon>
        <taxon>Pseudomonadati</taxon>
        <taxon>Bacteroidota</taxon>
        <taxon>Cytophagia</taxon>
        <taxon>Cytophagales</taxon>
        <taxon>Cyclobacteriaceae</taxon>
        <taxon>Echinicola</taxon>
    </lineage>
</organism>
<dbReference type="Proteomes" id="UP000619457">
    <property type="component" value="Unassembled WGS sequence"/>
</dbReference>
<keyword evidence="2 4" id="KW-0479">Metal-binding</keyword>
<keyword evidence="6" id="KW-0812">Transmembrane</keyword>
<feature type="transmembrane region" description="Helical" evidence="6">
    <location>
        <begin position="27"/>
        <end position="51"/>
    </location>
</feature>
<dbReference type="Pfam" id="PF13442">
    <property type="entry name" value="Cytochrome_CBB3"/>
    <property type="match status" value="1"/>
</dbReference>
<dbReference type="InterPro" id="IPR032858">
    <property type="entry name" value="CcoP_N"/>
</dbReference>
<evidence type="ECO:0000313" key="9">
    <source>
        <dbReference type="Proteomes" id="UP000619457"/>
    </source>
</evidence>
<dbReference type="PANTHER" id="PTHR33751:SF1">
    <property type="entry name" value="CBB3-TYPE CYTOCHROME C OXIDASE SUBUNIT FIXP"/>
    <property type="match status" value="1"/>
</dbReference>
<reference evidence="8" key="2">
    <citation type="submission" date="2020-09" db="EMBL/GenBank/DDBJ databases">
        <authorList>
            <person name="Sun Q."/>
            <person name="Kim S."/>
        </authorList>
    </citation>
    <scope>NUCLEOTIDE SEQUENCE</scope>
    <source>
        <strain evidence="8">KCTC 12368</strain>
    </source>
</reference>
<dbReference type="EMBL" id="BMWX01000001">
    <property type="protein sequence ID" value="GGZ14749.1"/>
    <property type="molecule type" value="Genomic_DNA"/>
</dbReference>
<evidence type="ECO:0000259" key="7">
    <source>
        <dbReference type="PROSITE" id="PS51007"/>
    </source>
</evidence>
<comment type="caution">
    <text evidence="8">The sequence shown here is derived from an EMBL/GenBank/DDBJ whole genome shotgun (WGS) entry which is preliminary data.</text>
</comment>